<dbReference type="Gene3D" id="1.10.1200.240">
    <property type="match status" value="1"/>
</dbReference>
<evidence type="ECO:0000259" key="6">
    <source>
        <dbReference type="SMART" id="SM01416"/>
    </source>
</evidence>
<evidence type="ECO:0000313" key="7">
    <source>
        <dbReference type="EMBL" id="CAD2194283.1"/>
    </source>
</evidence>
<reference evidence="7 8" key="1">
    <citation type="submission" date="2020-08" db="EMBL/GenBank/DDBJ databases">
        <authorList>
            <person name="Koutsovoulos G."/>
            <person name="Danchin GJ E."/>
        </authorList>
    </citation>
    <scope>NUCLEOTIDE SEQUENCE [LARGE SCALE GENOMIC DNA]</scope>
</reference>
<dbReference type="GO" id="GO:0003735">
    <property type="term" value="F:structural constituent of ribosome"/>
    <property type="evidence" value="ECO:0007669"/>
    <property type="project" value="InterPro"/>
</dbReference>
<dbReference type="InterPro" id="IPR057260">
    <property type="entry name" value="Ribosomal_L19e_C"/>
</dbReference>
<dbReference type="InterPro" id="IPR057259">
    <property type="entry name" value="Ribosomal_L19e"/>
</dbReference>
<dbReference type="HAMAP" id="MF_01475">
    <property type="entry name" value="Ribosomal_eL19"/>
    <property type="match status" value="1"/>
</dbReference>
<dbReference type="InterPro" id="IPR000196">
    <property type="entry name" value="Ribosomal_eL19_dom"/>
</dbReference>
<dbReference type="FunFam" id="1.10.1650.10:FF:000001">
    <property type="entry name" value="Ribosomal protein L19"/>
    <property type="match status" value="1"/>
</dbReference>
<dbReference type="OrthoDB" id="5407653at2759"/>
<evidence type="ECO:0000256" key="3">
    <source>
        <dbReference type="ARBA" id="ARBA00023274"/>
    </source>
</evidence>
<organism evidence="7 8">
    <name type="scientific">Meloidogyne enterolobii</name>
    <name type="common">Root-knot nematode worm</name>
    <name type="synonym">Meloidogyne mayaguensis</name>
    <dbReference type="NCBI Taxonomy" id="390850"/>
    <lineage>
        <taxon>Eukaryota</taxon>
        <taxon>Metazoa</taxon>
        <taxon>Ecdysozoa</taxon>
        <taxon>Nematoda</taxon>
        <taxon>Chromadorea</taxon>
        <taxon>Rhabditida</taxon>
        <taxon>Tylenchina</taxon>
        <taxon>Tylenchomorpha</taxon>
        <taxon>Tylenchoidea</taxon>
        <taxon>Meloidogynidae</taxon>
        <taxon>Meloidogyninae</taxon>
        <taxon>Meloidogyne</taxon>
    </lineage>
</organism>
<dbReference type="PROSITE" id="PS00526">
    <property type="entry name" value="RIBOSOMAL_L19E"/>
    <property type="match status" value="1"/>
</dbReference>
<evidence type="ECO:0000256" key="4">
    <source>
        <dbReference type="RuleBase" id="RU000574"/>
    </source>
</evidence>
<evidence type="ECO:0000313" key="8">
    <source>
        <dbReference type="Proteomes" id="UP000580250"/>
    </source>
</evidence>
<dbReference type="Pfam" id="PF01280">
    <property type="entry name" value="Ribosomal_L19e"/>
    <property type="match status" value="1"/>
</dbReference>
<dbReference type="Gene3D" id="1.10.1650.10">
    <property type="match status" value="1"/>
</dbReference>
<keyword evidence="2 4" id="KW-0689">Ribosomal protein</keyword>
<name>A0A6V7X4Y8_MELEN</name>
<proteinExistence type="inferred from homology"/>
<dbReference type="EMBL" id="CAJEWN010001099">
    <property type="protein sequence ID" value="CAD2194283.1"/>
    <property type="molecule type" value="Genomic_DNA"/>
</dbReference>
<dbReference type="SUPFAM" id="SSF48140">
    <property type="entry name" value="Ribosomal protein L19 (L19e)"/>
    <property type="match status" value="1"/>
</dbReference>
<dbReference type="InterPro" id="IPR015972">
    <property type="entry name" value="Ribosomal_eL19_dom1"/>
</dbReference>
<keyword evidence="3 4" id="KW-0687">Ribonucleoprotein</keyword>
<feature type="region of interest" description="Disordered" evidence="5">
    <location>
        <begin position="148"/>
        <end position="271"/>
    </location>
</feature>
<dbReference type="GO" id="GO:0006412">
    <property type="term" value="P:translation"/>
    <property type="evidence" value="ECO:0007669"/>
    <property type="project" value="InterPro"/>
</dbReference>
<sequence length="271" mass="31585">MSNLRLQKRLAAAVLKCGKGKIWLDPNEVNEISNANSRQNVRRLVKDGLIIRKPGKVHSRFRARERLEARRKGRHMGFGKRRGTRNARMPEKVLWMRRMRVLRHLLKRYRAAKKIDKHLYHELYLKAKGNAFKNKRNLMEYIFKKKTENQRSKQLAEQAEARRNKNKETRKRREERLILKRKELLHKLSESEKQKTPQLQEEEAKEASPSPPPPPKATKKQKPPPTEAKKSEEPPKPKADEPSKAKPKEAAKPKQKESGKEGGSSKKKGGK</sequence>
<accession>A0A6V7X4Y8</accession>
<comment type="caution">
    <text evidence="7">The sequence shown here is derived from an EMBL/GenBank/DDBJ whole genome shotgun (WGS) entry which is preliminary data.</text>
</comment>
<dbReference type="AlphaFoldDB" id="A0A6V7X4Y8"/>
<feature type="domain" description="Large ribosomal subunit protein eL19" evidence="6">
    <location>
        <begin position="3"/>
        <end position="146"/>
    </location>
</feature>
<dbReference type="GO" id="GO:0003723">
    <property type="term" value="F:RNA binding"/>
    <property type="evidence" value="ECO:0007669"/>
    <property type="project" value="InterPro"/>
</dbReference>
<feature type="compositionally biased region" description="Basic and acidic residues" evidence="5">
    <location>
        <begin position="159"/>
        <end position="195"/>
    </location>
</feature>
<dbReference type="FunFam" id="1.10.1200.240:FF:000001">
    <property type="entry name" value="Ribosomal protein L19"/>
    <property type="match status" value="1"/>
</dbReference>
<dbReference type="InterPro" id="IPR039547">
    <property type="entry name" value="Ribosomal_eL19"/>
</dbReference>
<comment type="similarity">
    <text evidence="1 4">Belongs to the eukaryotic ribosomal protein eL19 family.</text>
</comment>
<protein>
    <recommendedName>
        <fullName evidence="4">Ribosomal protein L19</fullName>
    </recommendedName>
</protein>
<dbReference type="CDD" id="cd01417">
    <property type="entry name" value="Ribosomal_L19e_E"/>
    <property type="match status" value="1"/>
</dbReference>
<dbReference type="PANTHER" id="PTHR10722">
    <property type="entry name" value="60S RIBOSOMAL PROTEIN L19"/>
    <property type="match status" value="1"/>
</dbReference>
<dbReference type="NCBIfam" id="NF006343">
    <property type="entry name" value="PRK08570.1"/>
    <property type="match status" value="1"/>
</dbReference>
<dbReference type="InterPro" id="IPR035970">
    <property type="entry name" value="60S_ribosomal_eL19_sf"/>
</dbReference>
<evidence type="ECO:0000256" key="2">
    <source>
        <dbReference type="ARBA" id="ARBA00022980"/>
    </source>
</evidence>
<dbReference type="InterPro" id="IPR033935">
    <property type="entry name" value="Ribosomal_eL19_euk"/>
</dbReference>
<feature type="compositionally biased region" description="Basic and acidic residues" evidence="5">
    <location>
        <begin position="227"/>
        <end position="264"/>
    </location>
</feature>
<dbReference type="Pfam" id="PF25476">
    <property type="entry name" value="Ribosomal_L19e_C"/>
    <property type="match status" value="1"/>
</dbReference>
<gene>
    <name evidence="7" type="ORF">MENT_LOCUS47288</name>
</gene>
<dbReference type="SMART" id="SM01416">
    <property type="entry name" value="Ribosomal_L19e"/>
    <property type="match status" value="1"/>
</dbReference>
<dbReference type="GO" id="GO:0022625">
    <property type="term" value="C:cytosolic large ribosomal subunit"/>
    <property type="evidence" value="ECO:0007669"/>
    <property type="project" value="InterPro"/>
</dbReference>
<dbReference type="InterPro" id="IPR023638">
    <property type="entry name" value="Ribosomal_eL19_CS"/>
</dbReference>
<dbReference type="Proteomes" id="UP000580250">
    <property type="component" value="Unassembled WGS sequence"/>
</dbReference>
<evidence type="ECO:0000256" key="1">
    <source>
        <dbReference type="ARBA" id="ARBA00011082"/>
    </source>
</evidence>
<evidence type="ECO:0000256" key="5">
    <source>
        <dbReference type="SAM" id="MobiDB-lite"/>
    </source>
</evidence>